<accession>A0AAW1F162</accession>
<comment type="caution">
    <text evidence="1">The sequence shown here is derived from an EMBL/GenBank/DDBJ whole genome shotgun (WGS) entry which is preliminary data.</text>
</comment>
<dbReference type="EMBL" id="JBCEZU010000111">
    <property type="protein sequence ID" value="KAK9528361.1"/>
    <property type="molecule type" value="Genomic_DNA"/>
</dbReference>
<protein>
    <submittedName>
        <fullName evidence="1">Uncharacterized protein</fullName>
    </submittedName>
</protein>
<dbReference type="Proteomes" id="UP001488805">
    <property type="component" value="Unassembled WGS sequence"/>
</dbReference>
<dbReference type="AlphaFoldDB" id="A0AAW1F162"/>
<organism evidence="1 2">
    <name type="scientific">Zoarces viviparus</name>
    <name type="common">Viviparous eelpout</name>
    <name type="synonym">Blennius viviparus</name>
    <dbReference type="NCBI Taxonomy" id="48416"/>
    <lineage>
        <taxon>Eukaryota</taxon>
        <taxon>Metazoa</taxon>
        <taxon>Chordata</taxon>
        <taxon>Craniata</taxon>
        <taxon>Vertebrata</taxon>
        <taxon>Euteleostomi</taxon>
        <taxon>Actinopterygii</taxon>
        <taxon>Neopterygii</taxon>
        <taxon>Teleostei</taxon>
        <taxon>Neoteleostei</taxon>
        <taxon>Acanthomorphata</taxon>
        <taxon>Eupercaria</taxon>
        <taxon>Perciformes</taxon>
        <taxon>Cottioidei</taxon>
        <taxon>Zoarcales</taxon>
        <taxon>Zoarcidae</taxon>
        <taxon>Zoarcinae</taxon>
        <taxon>Zoarces</taxon>
    </lineage>
</organism>
<evidence type="ECO:0000313" key="1">
    <source>
        <dbReference type="EMBL" id="KAK9528361.1"/>
    </source>
</evidence>
<keyword evidence="2" id="KW-1185">Reference proteome</keyword>
<reference evidence="1 2" key="1">
    <citation type="journal article" date="2024" name="Genome Biol. Evol.">
        <title>Chromosome-level genome assembly of the viviparous eelpout Zoarces viviparus.</title>
        <authorList>
            <person name="Fuhrmann N."/>
            <person name="Brasseur M.V."/>
            <person name="Bakowski C.E."/>
            <person name="Podsiadlowski L."/>
            <person name="Prost S."/>
            <person name="Krehenwinkel H."/>
            <person name="Mayer C."/>
        </authorList>
    </citation>
    <scope>NUCLEOTIDE SEQUENCE [LARGE SCALE GENOMIC DNA]</scope>
    <source>
        <strain evidence="1">NO-MEL_2022_Ind0_liver</strain>
    </source>
</reference>
<proteinExistence type="predicted"/>
<gene>
    <name evidence="1" type="ORF">VZT92_012529</name>
</gene>
<name>A0AAW1F162_ZOAVI</name>
<sequence>MKTLKQEDPVMTLSYRSTPCSTTGFSPAKLLMGRKIRTTLPTLEKNLLPKRPSRTASKRLNSLTTSTAVMEPGPYLPCDQEMLYSPSLTMKSHGVCQR</sequence>
<evidence type="ECO:0000313" key="2">
    <source>
        <dbReference type="Proteomes" id="UP001488805"/>
    </source>
</evidence>